<feature type="compositionally biased region" description="Gly residues" evidence="1">
    <location>
        <begin position="147"/>
        <end position="161"/>
    </location>
</feature>
<proteinExistence type="predicted"/>
<protein>
    <submittedName>
        <fullName evidence="2">Uncharacterized protein</fullName>
    </submittedName>
</protein>
<accession>A0AAJ0MHQ0</accession>
<dbReference type="AlphaFoldDB" id="A0AAJ0MHQ0"/>
<feature type="region of interest" description="Disordered" evidence="1">
    <location>
        <begin position="379"/>
        <end position="415"/>
    </location>
</feature>
<gene>
    <name evidence="2" type="ORF">B0T25DRAFT_564375</name>
</gene>
<evidence type="ECO:0000313" key="3">
    <source>
        <dbReference type="Proteomes" id="UP001275084"/>
    </source>
</evidence>
<dbReference type="Proteomes" id="UP001275084">
    <property type="component" value="Unassembled WGS sequence"/>
</dbReference>
<dbReference type="EMBL" id="JAUIQD010000002">
    <property type="protein sequence ID" value="KAK3359361.1"/>
    <property type="molecule type" value="Genomic_DNA"/>
</dbReference>
<organism evidence="2 3">
    <name type="scientific">Lasiosphaeria hispida</name>
    <dbReference type="NCBI Taxonomy" id="260671"/>
    <lineage>
        <taxon>Eukaryota</taxon>
        <taxon>Fungi</taxon>
        <taxon>Dikarya</taxon>
        <taxon>Ascomycota</taxon>
        <taxon>Pezizomycotina</taxon>
        <taxon>Sordariomycetes</taxon>
        <taxon>Sordariomycetidae</taxon>
        <taxon>Sordariales</taxon>
        <taxon>Lasiosphaeriaceae</taxon>
        <taxon>Lasiosphaeria</taxon>
    </lineage>
</organism>
<feature type="compositionally biased region" description="Polar residues" evidence="1">
    <location>
        <begin position="31"/>
        <end position="40"/>
    </location>
</feature>
<sequence length="415" mass="44297">MTDGGGTPPAINSHHFNNTSRASMLAHQSRRWANTETTTSDQDRDSAAYAPPSQPDRNNHHRPQICTSHNEPSPPASTPSPVLLFYNLLSRRYSSQDRPDPTPGTSDTPSQTSGDRSKCARQAAVIILAGCGRLSLPGAMATRDSGLGGGDAYDSTSGGGSPPTMPAPAPRGSRVEDTAGKVGLEDQGVGEGRKPRLVWLLKAVRRRTRDGRGRCEEGGETQRGHVKGIVLENMRESTVMVMDAPSWFADIDGTGNRDKGKGVDQAPRSSLSNHRMPGDSREAAAQPGPEGSSTAAWMMGTNEEGSNSGTNAVGLPPSGTENRGELEEASSESSIDKSQTRFGHSLRRFRKRSDASDGPTKTCHRQPDIKVIAKIFGKLRKSGKKRASEDGHDRANRESRAVRSQDTGRGVLVGA</sequence>
<feature type="region of interest" description="Disordered" evidence="1">
    <location>
        <begin position="251"/>
        <end position="366"/>
    </location>
</feature>
<keyword evidence="3" id="KW-1185">Reference proteome</keyword>
<reference evidence="2" key="1">
    <citation type="journal article" date="2023" name="Mol. Phylogenet. Evol.">
        <title>Genome-scale phylogeny and comparative genomics of the fungal order Sordariales.</title>
        <authorList>
            <person name="Hensen N."/>
            <person name="Bonometti L."/>
            <person name="Westerberg I."/>
            <person name="Brannstrom I.O."/>
            <person name="Guillou S."/>
            <person name="Cros-Aarteil S."/>
            <person name="Calhoun S."/>
            <person name="Haridas S."/>
            <person name="Kuo A."/>
            <person name="Mondo S."/>
            <person name="Pangilinan J."/>
            <person name="Riley R."/>
            <person name="LaButti K."/>
            <person name="Andreopoulos B."/>
            <person name="Lipzen A."/>
            <person name="Chen C."/>
            <person name="Yan M."/>
            <person name="Daum C."/>
            <person name="Ng V."/>
            <person name="Clum A."/>
            <person name="Steindorff A."/>
            <person name="Ohm R.A."/>
            <person name="Martin F."/>
            <person name="Silar P."/>
            <person name="Natvig D.O."/>
            <person name="Lalanne C."/>
            <person name="Gautier V."/>
            <person name="Ament-Velasquez S.L."/>
            <person name="Kruys A."/>
            <person name="Hutchinson M.I."/>
            <person name="Powell A.J."/>
            <person name="Barry K."/>
            <person name="Miller A.N."/>
            <person name="Grigoriev I.V."/>
            <person name="Debuchy R."/>
            <person name="Gladieux P."/>
            <person name="Hiltunen Thoren M."/>
            <person name="Johannesson H."/>
        </authorList>
    </citation>
    <scope>NUCLEOTIDE SEQUENCE</scope>
    <source>
        <strain evidence="2">CBS 955.72</strain>
    </source>
</reference>
<evidence type="ECO:0000256" key="1">
    <source>
        <dbReference type="SAM" id="MobiDB-lite"/>
    </source>
</evidence>
<feature type="region of interest" description="Disordered" evidence="1">
    <location>
        <begin position="1"/>
        <end position="81"/>
    </location>
</feature>
<feature type="compositionally biased region" description="Low complexity" evidence="1">
    <location>
        <begin position="103"/>
        <end position="114"/>
    </location>
</feature>
<reference evidence="2" key="2">
    <citation type="submission" date="2023-06" db="EMBL/GenBank/DDBJ databases">
        <authorList>
            <consortium name="Lawrence Berkeley National Laboratory"/>
            <person name="Haridas S."/>
            <person name="Hensen N."/>
            <person name="Bonometti L."/>
            <person name="Westerberg I."/>
            <person name="Brannstrom I.O."/>
            <person name="Guillou S."/>
            <person name="Cros-Aarteil S."/>
            <person name="Calhoun S."/>
            <person name="Kuo A."/>
            <person name="Mondo S."/>
            <person name="Pangilinan J."/>
            <person name="Riley R."/>
            <person name="Labutti K."/>
            <person name="Andreopoulos B."/>
            <person name="Lipzen A."/>
            <person name="Chen C."/>
            <person name="Yanf M."/>
            <person name="Daum C."/>
            <person name="Ng V."/>
            <person name="Clum A."/>
            <person name="Steindorff A."/>
            <person name="Ohm R."/>
            <person name="Martin F."/>
            <person name="Silar P."/>
            <person name="Natvig D."/>
            <person name="Lalanne C."/>
            <person name="Gautier V."/>
            <person name="Ament-Velasquez S.L."/>
            <person name="Kruys A."/>
            <person name="Hutchinson M.I."/>
            <person name="Powell A.J."/>
            <person name="Barry K."/>
            <person name="Miller A.N."/>
            <person name="Grigoriev I.V."/>
            <person name="Debuchy R."/>
            <person name="Gladieux P."/>
            <person name="Thoren M.H."/>
            <person name="Johannesson H."/>
        </authorList>
    </citation>
    <scope>NUCLEOTIDE SEQUENCE</scope>
    <source>
        <strain evidence="2">CBS 955.72</strain>
    </source>
</reference>
<feature type="region of interest" description="Disordered" evidence="1">
    <location>
        <begin position="93"/>
        <end position="118"/>
    </location>
</feature>
<comment type="caution">
    <text evidence="2">The sequence shown here is derived from an EMBL/GenBank/DDBJ whole genome shotgun (WGS) entry which is preliminary data.</text>
</comment>
<name>A0AAJ0MHQ0_9PEZI</name>
<evidence type="ECO:0000313" key="2">
    <source>
        <dbReference type="EMBL" id="KAK3359361.1"/>
    </source>
</evidence>
<feature type="compositionally biased region" description="Basic and acidic residues" evidence="1">
    <location>
        <begin position="386"/>
        <end position="403"/>
    </location>
</feature>
<feature type="region of interest" description="Disordered" evidence="1">
    <location>
        <begin position="147"/>
        <end position="176"/>
    </location>
</feature>